<evidence type="ECO:0000256" key="9">
    <source>
        <dbReference type="ARBA" id="ARBA00029498"/>
    </source>
</evidence>
<keyword evidence="7" id="KW-0539">Nucleus</keyword>
<evidence type="ECO:0000256" key="10">
    <source>
        <dbReference type="PIRNR" id="PIRNR038995"/>
    </source>
</evidence>
<evidence type="ECO:0000256" key="5">
    <source>
        <dbReference type="ARBA" id="ARBA00022884"/>
    </source>
</evidence>
<protein>
    <recommendedName>
        <fullName evidence="9 10">Signal recognition particle subunit SRP68</fullName>
        <shortName evidence="10">SRP68</shortName>
    </recommendedName>
</protein>
<dbReference type="GO" id="GO:0006614">
    <property type="term" value="P:SRP-dependent cotranslational protein targeting to membrane"/>
    <property type="evidence" value="ECO:0007669"/>
    <property type="project" value="InterPro"/>
</dbReference>
<comment type="function">
    <text evidence="10">Component of the signal recognition particle (SRP) complex, a ribonucleoprotein complex that mediates the cotranslational targeting of secretory and membrane proteins to the endoplasmic reticulum (ER). The SRP complex interacts with the signal sequence in nascent secretory and membrane proteins and directs them to the membrane of the ER.</text>
</comment>
<gene>
    <name evidence="12 14" type="ORF">P152DRAFT_507864</name>
</gene>
<feature type="region of interest" description="Disordered" evidence="11">
    <location>
        <begin position="611"/>
        <end position="638"/>
    </location>
</feature>
<keyword evidence="6 10" id="KW-0733">Signal recognition particle</keyword>
<evidence type="ECO:0000256" key="4">
    <source>
        <dbReference type="ARBA" id="ARBA00022490"/>
    </source>
</evidence>
<dbReference type="PIRSF" id="PIRSF038995">
    <property type="entry name" value="SRP68"/>
    <property type="match status" value="1"/>
</dbReference>
<keyword evidence="5 10" id="KW-0694">RNA-binding</keyword>
<dbReference type="GO" id="GO:0008312">
    <property type="term" value="F:7S RNA binding"/>
    <property type="evidence" value="ECO:0007669"/>
    <property type="project" value="InterPro"/>
</dbReference>
<evidence type="ECO:0000256" key="1">
    <source>
        <dbReference type="ARBA" id="ARBA00004496"/>
    </source>
</evidence>
<dbReference type="GO" id="GO:0030942">
    <property type="term" value="F:endoplasmic reticulum signal peptide binding"/>
    <property type="evidence" value="ECO:0007669"/>
    <property type="project" value="InterPro"/>
</dbReference>
<dbReference type="PANTHER" id="PTHR12860:SF0">
    <property type="entry name" value="SIGNAL RECOGNITION PARTICLE SUBUNIT SRP68"/>
    <property type="match status" value="1"/>
</dbReference>
<organism evidence="12">
    <name type="scientific">Eremomyces bilateralis CBS 781.70</name>
    <dbReference type="NCBI Taxonomy" id="1392243"/>
    <lineage>
        <taxon>Eukaryota</taxon>
        <taxon>Fungi</taxon>
        <taxon>Dikarya</taxon>
        <taxon>Ascomycota</taxon>
        <taxon>Pezizomycotina</taxon>
        <taxon>Dothideomycetes</taxon>
        <taxon>Dothideomycetes incertae sedis</taxon>
        <taxon>Eremomycetales</taxon>
        <taxon>Eremomycetaceae</taxon>
        <taxon>Eremomyces</taxon>
    </lineage>
</organism>
<evidence type="ECO:0000256" key="11">
    <source>
        <dbReference type="SAM" id="MobiDB-lite"/>
    </source>
</evidence>
<dbReference type="GO" id="GO:0005786">
    <property type="term" value="C:signal recognition particle, endoplasmic reticulum targeting"/>
    <property type="evidence" value="ECO:0007669"/>
    <property type="project" value="UniProtKB-KW"/>
</dbReference>
<dbReference type="InterPro" id="IPR038253">
    <property type="entry name" value="SRP68_N_sf"/>
</dbReference>
<dbReference type="OrthoDB" id="10255118at2759"/>
<sequence>MDITHSILSNRESALLTGDYGTYHAQLSRQLRSVRKRVGWTTSSKNTKYVQRPDITAEDIGGNKEFVTLLLLTAERARAHAMQLKAQKATDNSGKGPTGSARSHIISRLNKAAKCANNLTLLLHDRGATKSTDEDVLEAEACVLMLKGEEEFEKQSQGSRDRDAQGSRERWQTCLTHFSAARVIYNALFKSTKNEQFKELIANTIDPSLEYASYRAHGTRKTAVAAVARRYFPADNEQLLGLIEKLDSDALKDPRELAGRTSTENFPTNISWRGREANITDASIGQALATVQSEAAKLKSALADLMQSSNKERGAAYDDILIANQDAADTVRHAIEELEKEGVDEGDTRMQDLRVTSLAINYDLIGWRVGRNRMLIGLDDGLKMEGEKARRPRRPRKDGKEWVEKPEGTGRALARFRERVVLYNGILQSIDSVKELRGAARDQTFLKELEGQLAYFRALKCLNIAYAHSLQSATTNALALLSQAKDLSTNASSTVSSSLSESDVPKLSFTSQQSTSLQSHLQSLVLRFHSLADIQDRLETEAAEANKARTAAPPVIERLAAYPPGGPDVNQMVEYPPKLSPVPVKPLYLDLAWNYIHYPGQGEEVAAAAAPVEEAGEEETEAEEPKPAKRGWFGFGRA</sequence>
<dbReference type="Proteomes" id="UP000504638">
    <property type="component" value="Unplaced"/>
</dbReference>
<dbReference type="InterPro" id="IPR034652">
    <property type="entry name" value="SRP68-RBD"/>
</dbReference>
<evidence type="ECO:0000256" key="6">
    <source>
        <dbReference type="ARBA" id="ARBA00023135"/>
    </source>
</evidence>
<comment type="subcellular location">
    <subcellularLocation>
        <location evidence="1 10">Cytoplasm</location>
    </subcellularLocation>
    <subcellularLocation>
        <location evidence="2">Nucleus</location>
        <location evidence="2">Nucleolus</location>
    </subcellularLocation>
</comment>
<evidence type="ECO:0000256" key="7">
    <source>
        <dbReference type="ARBA" id="ARBA00023242"/>
    </source>
</evidence>
<evidence type="ECO:0000313" key="12">
    <source>
        <dbReference type="EMBL" id="KAF1811632.1"/>
    </source>
</evidence>
<evidence type="ECO:0000313" key="14">
    <source>
        <dbReference type="RefSeq" id="XP_033533263.1"/>
    </source>
</evidence>
<reference evidence="14" key="2">
    <citation type="submission" date="2020-04" db="EMBL/GenBank/DDBJ databases">
        <authorList>
            <consortium name="NCBI Genome Project"/>
        </authorList>
    </citation>
    <scope>NUCLEOTIDE SEQUENCE</scope>
    <source>
        <strain evidence="14">CBS 781.70</strain>
    </source>
</reference>
<keyword evidence="8 10" id="KW-0687">Ribonucleoprotein</keyword>
<dbReference type="CDD" id="cd15481">
    <property type="entry name" value="SRP68-RBD"/>
    <property type="match status" value="1"/>
</dbReference>
<keyword evidence="4 10" id="KW-0963">Cytoplasm</keyword>
<dbReference type="InterPro" id="IPR026258">
    <property type="entry name" value="SRP68"/>
</dbReference>
<evidence type="ECO:0000256" key="8">
    <source>
        <dbReference type="ARBA" id="ARBA00023274"/>
    </source>
</evidence>
<dbReference type="RefSeq" id="XP_033533263.1">
    <property type="nucleotide sequence ID" value="XM_033682556.1"/>
</dbReference>
<dbReference type="GO" id="GO:0005047">
    <property type="term" value="F:signal recognition particle binding"/>
    <property type="evidence" value="ECO:0007669"/>
    <property type="project" value="InterPro"/>
</dbReference>
<reference evidence="12 14" key="1">
    <citation type="submission" date="2020-01" db="EMBL/GenBank/DDBJ databases">
        <authorList>
            <consortium name="DOE Joint Genome Institute"/>
            <person name="Haridas S."/>
            <person name="Albert R."/>
            <person name="Binder M."/>
            <person name="Bloem J."/>
            <person name="Labutti K."/>
            <person name="Salamov A."/>
            <person name="Andreopoulos B."/>
            <person name="Baker S.E."/>
            <person name="Barry K."/>
            <person name="Bills G."/>
            <person name="Bluhm B.H."/>
            <person name="Cannon C."/>
            <person name="Castanera R."/>
            <person name="Culley D.E."/>
            <person name="Daum C."/>
            <person name="Ezra D."/>
            <person name="Gonzalez J.B."/>
            <person name="Henrissat B."/>
            <person name="Kuo A."/>
            <person name="Liang C."/>
            <person name="Lipzen A."/>
            <person name="Lutzoni F."/>
            <person name="Magnuson J."/>
            <person name="Mondo S."/>
            <person name="Nolan M."/>
            <person name="Ohm R."/>
            <person name="Pangilinan J."/>
            <person name="Park H.-J."/>
            <person name="Ramirez L."/>
            <person name="Alfaro M."/>
            <person name="Sun H."/>
            <person name="Tritt A."/>
            <person name="Yoshinaga Y."/>
            <person name="Zwiers L.-H."/>
            <person name="Turgeon B.G."/>
            <person name="Goodwin S.B."/>
            <person name="Spatafora J.W."/>
            <person name="Crous P.W."/>
            <person name="Grigoriev I.V."/>
        </authorList>
    </citation>
    <scope>NUCLEOTIDE SEQUENCE</scope>
    <source>
        <strain evidence="12 14">CBS 781.70</strain>
    </source>
</reference>
<proteinExistence type="inferred from homology"/>
<dbReference type="GO" id="GO:0005730">
    <property type="term" value="C:nucleolus"/>
    <property type="evidence" value="ECO:0007669"/>
    <property type="project" value="UniProtKB-SubCell"/>
</dbReference>
<evidence type="ECO:0000256" key="3">
    <source>
        <dbReference type="ARBA" id="ARBA00009352"/>
    </source>
</evidence>
<evidence type="ECO:0000313" key="13">
    <source>
        <dbReference type="Proteomes" id="UP000504638"/>
    </source>
</evidence>
<dbReference type="PANTHER" id="PTHR12860">
    <property type="entry name" value="SIGNAL RECOGNITION PARTICLE 68 KDA PROTEIN"/>
    <property type="match status" value="1"/>
</dbReference>
<name>A0A6G1G0X3_9PEZI</name>
<accession>A0A6G1G0X3</accession>
<dbReference type="GeneID" id="54423126"/>
<reference evidence="14" key="3">
    <citation type="submission" date="2025-04" db="UniProtKB">
        <authorList>
            <consortium name="RefSeq"/>
        </authorList>
    </citation>
    <scope>IDENTIFICATION</scope>
    <source>
        <strain evidence="14">CBS 781.70</strain>
    </source>
</reference>
<dbReference type="AlphaFoldDB" id="A0A6G1G0X3"/>
<dbReference type="Pfam" id="PF16969">
    <property type="entry name" value="SRP68"/>
    <property type="match status" value="1"/>
</dbReference>
<dbReference type="EMBL" id="ML975160">
    <property type="protein sequence ID" value="KAF1811632.1"/>
    <property type="molecule type" value="Genomic_DNA"/>
</dbReference>
<comment type="similarity">
    <text evidence="3 10">Belongs to the SRP68 family.</text>
</comment>
<evidence type="ECO:0000256" key="2">
    <source>
        <dbReference type="ARBA" id="ARBA00004604"/>
    </source>
</evidence>
<keyword evidence="13" id="KW-1185">Reference proteome</keyword>
<dbReference type="Gene3D" id="1.10.3450.40">
    <property type="entry name" value="Signal recognition particle, SRP68 subunit, RNA-binding domain"/>
    <property type="match status" value="1"/>
</dbReference>